<dbReference type="PANTHER" id="PTHR11645">
    <property type="entry name" value="PYRROLINE-5-CARBOXYLATE REDUCTASE"/>
    <property type="match status" value="1"/>
</dbReference>
<evidence type="ECO:0000256" key="1">
    <source>
        <dbReference type="ARBA" id="ARBA00005525"/>
    </source>
</evidence>
<dbReference type="GO" id="GO:0055129">
    <property type="term" value="P:L-proline biosynthetic process"/>
    <property type="evidence" value="ECO:0007669"/>
    <property type="project" value="TreeGrafter"/>
</dbReference>
<evidence type="ECO:0000313" key="5">
    <source>
        <dbReference type="EMBL" id="AJQ28397.1"/>
    </source>
</evidence>
<reference evidence="5 6" key="1">
    <citation type="journal article" date="2015" name="Genome Announc.">
        <title>Complete Genome Sequence of Pelosinus fermentans JBW45, a Member of a Remarkably Competitive Group of Negativicutes in the Firmicutes Phylum.</title>
        <authorList>
            <person name="De Leon K.B."/>
            <person name="Utturkar S.M."/>
            <person name="Camilleri L.B."/>
            <person name="Elias D.A."/>
            <person name="Arkin A.P."/>
            <person name="Fields M.W."/>
            <person name="Brown S.D."/>
            <person name="Wall J.D."/>
        </authorList>
    </citation>
    <scope>NUCLEOTIDE SEQUENCE [LARGE SCALE GENOMIC DNA]</scope>
    <source>
        <strain evidence="5 6">JBW45</strain>
    </source>
</reference>
<dbReference type="RefSeq" id="WP_007957924.1">
    <property type="nucleotide sequence ID" value="NZ_CP010978.1"/>
</dbReference>
<reference evidence="6" key="2">
    <citation type="submission" date="2015-02" db="EMBL/GenBank/DDBJ databases">
        <title>Complete Genome Sequence of Pelosinus fermentans JBW45.</title>
        <authorList>
            <person name="De Leon K.B."/>
            <person name="Utturkar S.M."/>
            <person name="Camilleri L.B."/>
            <person name="Arkin A.P."/>
            <person name="Fields M.W."/>
            <person name="Brown S.D."/>
            <person name="Wall J.D."/>
        </authorList>
    </citation>
    <scope>NUCLEOTIDE SEQUENCE [LARGE SCALE GENOMIC DNA]</scope>
    <source>
        <strain evidence="6">JBW45</strain>
    </source>
</reference>
<dbReference type="STRING" id="1192197.JBW_03054"/>
<dbReference type="Gene3D" id="3.40.50.720">
    <property type="entry name" value="NAD(P)-binding Rossmann-like Domain"/>
    <property type="match status" value="1"/>
</dbReference>
<keyword evidence="2" id="KW-0028">Amino-acid biosynthesis</keyword>
<dbReference type="SUPFAM" id="SSF51735">
    <property type="entry name" value="NAD(P)-binding Rossmann-fold domains"/>
    <property type="match status" value="1"/>
</dbReference>
<dbReference type="InterPro" id="IPR028939">
    <property type="entry name" value="P5C_Rdtase_cat_N"/>
</dbReference>
<dbReference type="Pfam" id="PF03807">
    <property type="entry name" value="F420_oxidored"/>
    <property type="match status" value="1"/>
</dbReference>
<feature type="domain" description="Pyrroline-5-carboxylate reductase catalytic N-terminal" evidence="4">
    <location>
        <begin position="13"/>
        <end position="105"/>
    </location>
</feature>
<organism evidence="5 6">
    <name type="scientific">Pelosinus fermentans JBW45</name>
    <dbReference type="NCBI Taxonomy" id="1192197"/>
    <lineage>
        <taxon>Bacteria</taxon>
        <taxon>Bacillati</taxon>
        <taxon>Bacillota</taxon>
        <taxon>Negativicutes</taxon>
        <taxon>Selenomonadales</taxon>
        <taxon>Sporomusaceae</taxon>
        <taxon>Pelosinus</taxon>
    </lineage>
</organism>
<dbReference type="InterPro" id="IPR036291">
    <property type="entry name" value="NAD(P)-bd_dom_sf"/>
</dbReference>
<dbReference type="EMBL" id="CP010978">
    <property type="protein sequence ID" value="AJQ28397.1"/>
    <property type="molecule type" value="Genomic_DNA"/>
</dbReference>
<evidence type="ECO:0000256" key="2">
    <source>
        <dbReference type="ARBA" id="ARBA00022650"/>
    </source>
</evidence>
<dbReference type="Proteomes" id="UP000005361">
    <property type="component" value="Chromosome"/>
</dbReference>
<dbReference type="HOGENOM" id="CLU_1018818_0_0_9"/>
<name>I9NQE6_9FIRM</name>
<keyword evidence="3" id="KW-0560">Oxidoreductase</keyword>
<protein>
    <submittedName>
        <fullName evidence="5">NADP oxidoreductase coenzyme F420-dependent</fullName>
    </submittedName>
</protein>
<comment type="similarity">
    <text evidence="1">Belongs to the pyrroline-5-carboxylate reductase family.</text>
</comment>
<evidence type="ECO:0000256" key="3">
    <source>
        <dbReference type="ARBA" id="ARBA00023002"/>
    </source>
</evidence>
<dbReference type="OrthoDB" id="9805754at2"/>
<dbReference type="AlphaFoldDB" id="I9NQE6"/>
<accession>I9NQE6</accession>
<dbReference type="GO" id="GO:0004735">
    <property type="term" value="F:pyrroline-5-carboxylate reductase activity"/>
    <property type="evidence" value="ECO:0007669"/>
    <property type="project" value="TreeGrafter"/>
</dbReference>
<sequence length="273" mass="30575">MSNHDLDIFNTIKIGIIGCGHLGQAILESLINHGFHKENLFISYRGNPSTYEKIKKMGLTICISENERIFNEADVIFITTKPQDVISLKEIPISQNKLIVSCLAGLSVEILKNIFKSDICRMMLSGPDTIVAEKGVATIYPYNELVGCILSKMSLRIFEMSNERDMDIFTAGVCLPAALLQEDNEVIIKEAINEIEKEWATFLDLYEWAKMILPSFTTEDEKVEYIARMITKGGVTEAIIDSLKSGELFVTALRKGITRSKDISLQISNSILN</sequence>
<dbReference type="PANTHER" id="PTHR11645:SF0">
    <property type="entry name" value="PYRROLINE-5-CARBOXYLATE REDUCTASE 3"/>
    <property type="match status" value="1"/>
</dbReference>
<keyword evidence="2" id="KW-0641">Proline biosynthesis</keyword>
<dbReference type="KEGG" id="pft:JBW_03054"/>
<evidence type="ECO:0000313" key="6">
    <source>
        <dbReference type="Proteomes" id="UP000005361"/>
    </source>
</evidence>
<evidence type="ECO:0000259" key="4">
    <source>
        <dbReference type="Pfam" id="PF03807"/>
    </source>
</evidence>
<proteinExistence type="inferred from homology"/>
<gene>
    <name evidence="5" type="ORF">JBW_03054</name>
</gene>